<evidence type="ECO:0000256" key="1">
    <source>
        <dbReference type="SAM" id="MobiDB-lite"/>
    </source>
</evidence>
<accession>A0A562ISN1</accession>
<sequence length="159" mass="16229">MADGTEGGAPASGATTPAGRETAALQDALAATRAAIWGYGVVGAAWPAEDRAVVAAAEEAHRDVRDTLLALLDARGVDPAPSAGGYTLPFPVLSPVDAAALAVTLEEGTSRSWTWVLDQAAEQATRELAVRELTAAELRAVTWRTAAGRTPVTSALPGL</sequence>
<evidence type="ECO:0000313" key="4">
    <source>
        <dbReference type="Proteomes" id="UP000321490"/>
    </source>
</evidence>
<name>A0A562ISN1_9ACTN</name>
<keyword evidence="4" id="KW-1185">Reference proteome</keyword>
<feature type="compositionally biased region" description="Low complexity" evidence="1">
    <location>
        <begin position="8"/>
        <end position="20"/>
    </location>
</feature>
<evidence type="ECO:0000259" key="2">
    <source>
        <dbReference type="Pfam" id="PF14530"/>
    </source>
</evidence>
<gene>
    <name evidence="3" type="ORF">JD78_02379</name>
</gene>
<dbReference type="Proteomes" id="UP000321490">
    <property type="component" value="Unassembled WGS sequence"/>
</dbReference>
<dbReference type="Gene3D" id="1.20.1260.10">
    <property type="match status" value="1"/>
</dbReference>
<dbReference type="SUPFAM" id="SSF47240">
    <property type="entry name" value="Ferritin-like"/>
    <property type="match status" value="1"/>
</dbReference>
<feature type="region of interest" description="Disordered" evidence="1">
    <location>
        <begin position="1"/>
        <end position="20"/>
    </location>
</feature>
<dbReference type="RefSeq" id="WP_153362049.1">
    <property type="nucleotide sequence ID" value="NZ_ML762526.1"/>
</dbReference>
<comment type="caution">
    <text evidence="3">The sequence shown here is derived from an EMBL/GenBank/DDBJ whole genome shotgun (WGS) entry which is preliminary data.</text>
</comment>
<feature type="domain" description="DUF4439" evidence="2">
    <location>
        <begin position="24"/>
        <end position="159"/>
    </location>
</feature>
<dbReference type="InterPro" id="IPR012347">
    <property type="entry name" value="Ferritin-like"/>
</dbReference>
<dbReference type="OrthoDB" id="5192349at2"/>
<proteinExistence type="predicted"/>
<evidence type="ECO:0000313" key="3">
    <source>
        <dbReference type="EMBL" id="TWH73850.1"/>
    </source>
</evidence>
<dbReference type="AlphaFoldDB" id="A0A562ISN1"/>
<dbReference type="Pfam" id="PF14530">
    <property type="entry name" value="DUF4439"/>
    <property type="match status" value="1"/>
</dbReference>
<reference evidence="3 4" key="1">
    <citation type="submission" date="2019-07" db="EMBL/GenBank/DDBJ databases">
        <title>R&amp;d 2014.</title>
        <authorList>
            <person name="Klenk H.-P."/>
        </authorList>
    </citation>
    <scope>NUCLEOTIDE SEQUENCE [LARGE SCALE GENOMIC DNA]</scope>
    <source>
        <strain evidence="3 4">DSM 45764</strain>
    </source>
</reference>
<organism evidence="3 4">
    <name type="scientific">Modestobacter roseus</name>
    <dbReference type="NCBI Taxonomy" id="1181884"/>
    <lineage>
        <taxon>Bacteria</taxon>
        <taxon>Bacillati</taxon>
        <taxon>Actinomycetota</taxon>
        <taxon>Actinomycetes</taxon>
        <taxon>Geodermatophilales</taxon>
        <taxon>Geodermatophilaceae</taxon>
        <taxon>Modestobacter</taxon>
    </lineage>
</organism>
<dbReference type="InterPro" id="IPR029447">
    <property type="entry name" value="DUF4439"/>
</dbReference>
<dbReference type="InterPro" id="IPR009078">
    <property type="entry name" value="Ferritin-like_SF"/>
</dbReference>
<protein>
    <submittedName>
        <fullName evidence="3">Uncharacterized protein DUF4439</fullName>
    </submittedName>
</protein>
<dbReference type="EMBL" id="VLKF01000001">
    <property type="protein sequence ID" value="TWH73850.1"/>
    <property type="molecule type" value="Genomic_DNA"/>
</dbReference>
<dbReference type="CDD" id="cd00657">
    <property type="entry name" value="Ferritin_like"/>
    <property type="match status" value="1"/>
</dbReference>